<accession>A0AAE1DUP0</accession>
<name>A0AAE1DUP0_9GAST</name>
<sequence length="77" mass="8790">MYTDQIVNISIFLQLTKVALVLHRFRSKKKIVVRLSEKPEVSGHCRPPLSSQVELLGHQFSPICLPHARSEYEGCDD</sequence>
<dbReference type="Proteomes" id="UP001283361">
    <property type="component" value="Unassembled WGS sequence"/>
</dbReference>
<reference evidence="1" key="1">
    <citation type="journal article" date="2023" name="G3 (Bethesda)">
        <title>A reference genome for the long-term kleptoplast-retaining sea slug Elysia crispata morphotype clarki.</title>
        <authorList>
            <person name="Eastman K.E."/>
            <person name="Pendleton A.L."/>
            <person name="Shaikh M.A."/>
            <person name="Suttiyut T."/>
            <person name="Ogas R."/>
            <person name="Tomko P."/>
            <person name="Gavelis G."/>
            <person name="Widhalm J.R."/>
            <person name="Wisecaver J.H."/>
        </authorList>
    </citation>
    <scope>NUCLEOTIDE SEQUENCE</scope>
    <source>
        <strain evidence="1">ECLA1</strain>
    </source>
</reference>
<keyword evidence="2" id="KW-1185">Reference proteome</keyword>
<comment type="caution">
    <text evidence="1">The sequence shown here is derived from an EMBL/GenBank/DDBJ whole genome shotgun (WGS) entry which is preliminary data.</text>
</comment>
<dbReference type="EMBL" id="JAWDGP010002526">
    <property type="protein sequence ID" value="KAK3782218.1"/>
    <property type="molecule type" value="Genomic_DNA"/>
</dbReference>
<dbReference type="AlphaFoldDB" id="A0AAE1DUP0"/>
<protein>
    <submittedName>
        <fullName evidence="1">Uncharacterized protein</fullName>
    </submittedName>
</protein>
<evidence type="ECO:0000313" key="1">
    <source>
        <dbReference type="EMBL" id="KAK3782218.1"/>
    </source>
</evidence>
<gene>
    <name evidence="1" type="ORF">RRG08_018584</name>
</gene>
<proteinExistence type="predicted"/>
<evidence type="ECO:0000313" key="2">
    <source>
        <dbReference type="Proteomes" id="UP001283361"/>
    </source>
</evidence>
<organism evidence="1 2">
    <name type="scientific">Elysia crispata</name>
    <name type="common">lettuce slug</name>
    <dbReference type="NCBI Taxonomy" id="231223"/>
    <lineage>
        <taxon>Eukaryota</taxon>
        <taxon>Metazoa</taxon>
        <taxon>Spiralia</taxon>
        <taxon>Lophotrochozoa</taxon>
        <taxon>Mollusca</taxon>
        <taxon>Gastropoda</taxon>
        <taxon>Heterobranchia</taxon>
        <taxon>Euthyneura</taxon>
        <taxon>Panpulmonata</taxon>
        <taxon>Sacoglossa</taxon>
        <taxon>Placobranchoidea</taxon>
        <taxon>Plakobranchidae</taxon>
        <taxon>Elysia</taxon>
    </lineage>
</organism>